<comment type="caution">
    <text evidence="1">The sequence shown here is derived from an EMBL/GenBank/DDBJ whole genome shotgun (WGS) entry which is preliminary data.</text>
</comment>
<accession>A0A370SCP9</accession>
<protein>
    <submittedName>
        <fullName evidence="1">Uncharacterized protein</fullName>
    </submittedName>
</protein>
<reference evidence="1 2" key="1">
    <citation type="submission" date="2018-07" db="EMBL/GenBank/DDBJ databases">
        <title>Genome sequencing of rice bacterial endophytes.</title>
        <authorList>
            <person name="Venturi V."/>
        </authorList>
    </citation>
    <scope>NUCLEOTIDE SEQUENCE [LARGE SCALE GENOMIC DNA]</scope>
    <source>
        <strain evidence="1 2">E2333</strain>
    </source>
</reference>
<organism evidence="1 2">
    <name type="scientific">Pseudomonas jessenii</name>
    <dbReference type="NCBI Taxonomy" id="77298"/>
    <lineage>
        <taxon>Bacteria</taxon>
        <taxon>Pseudomonadati</taxon>
        <taxon>Pseudomonadota</taxon>
        <taxon>Gammaproteobacteria</taxon>
        <taxon>Pseudomonadales</taxon>
        <taxon>Pseudomonadaceae</taxon>
        <taxon>Pseudomonas</taxon>
    </lineage>
</organism>
<proteinExistence type="predicted"/>
<dbReference type="RefSeq" id="WP_047299763.1">
    <property type="nucleotide sequence ID" value="NZ_QRAV01000011.1"/>
</dbReference>
<gene>
    <name evidence="1" type="ORF">DEU51_111105</name>
</gene>
<evidence type="ECO:0000313" key="1">
    <source>
        <dbReference type="EMBL" id="RDL17529.1"/>
    </source>
</evidence>
<dbReference type="EMBL" id="QRAV01000011">
    <property type="protein sequence ID" value="RDL17529.1"/>
    <property type="molecule type" value="Genomic_DNA"/>
</dbReference>
<evidence type="ECO:0000313" key="2">
    <source>
        <dbReference type="Proteomes" id="UP000255365"/>
    </source>
</evidence>
<dbReference type="Proteomes" id="UP000255365">
    <property type="component" value="Unassembled WGS sequence"/>
</dbReference>
<sequence>MDFAPPELPQFLPHSPETATVNLSALSDELIVQVPDSSDFAANWSVYAILGDDPEEPEWASEEVNTGTWDDAEDEMEKLTGIELHIPKEALIPYLHREIELRYKFLDESSIEPFSEPLTLQIEP</sequence>
<name>A0A370SCP9_PSEJE</name>
<dbReference type="AlphaFoldDB" id="A0A370SCP9"/>